<dbReference type="PANTHER" id="PTHR30353:SF0">
    <property type="entry name" value="TRANSMEMBRANE PROTEIN"/>
    <property type="match status" value="1"/>
</dbReference>
<evidence type="ECO:0000256" key="2">
    <source>
        <dbReference type="ARBA" id="ARBA00010792"/>
    </source>
</evidence>
<evidence type="ECO:0000256" key="1">
    <source>
        <dbReference type="ARBA" id="ARBA00004651"/>
    </source>
</evidence>
<dbReference type="Pfam" id="PF09335">
    <property type="entry name" value="VTT_dom"/>
    <property type="match status" value="1"/>
</dbReference>
<dbReference type="Proteomes" id="UP001595997">
    <property type="component" value="Unassembled WGS sequence"/>
</dbReference>
<comment type="caution">
    <text evidence="10">The sequence shown here is derived from an EMBL/GenBank/DDBJ whole genome shotgun (WGS) entry which is preliminary data.</text>
</comment>
<feature type="domain" description="VTT" evidence="9">
    <location>
        <begin position="34"/>
        <end position="160"/>
    </location>
</feature>
<evidence type="ECO:0000256" key="7">
    <source>
        <dbReference type="RuleBase" id="RU367016"/>
    </source>
</evidence>
<proteinExistence type="inferred from homology"/>
<keyword evidence="11" id="KW-1185">Reference proteome</keyword>
<feature type="transmembrane region" description="Helical" evidence="7">
    <location>
        <begin position="169"/>
        <end position="190"/>
    </location>
</feature>
<accession>A0ABV9ACW8</accession>
<feature type="transmembrane region" description="Helical" evidence="7">
    <location>
        <begin position="12"/>
        <end position="34"/>
    </location>
</feature>
<keyword evidence="5 7" id="KW-1133">Transmembrane helix</keyword>
<dbReference type="InterPro" id="IPR032818">
    <property type="entry name" value="DedA-like"/>
</dbReference>
<protein>
    <submittedName>
        <fullName evidence="10">DedA family protein</fullName>
    </submittedName>
</protein>
<feature type="region of interest" description="Disordered" evidence="8">
    <location>
        <begin position="209"/>
        <end position="274"/>
    </location>
</feature>
<evidence type="ECO:0000256" key="6">
    <source>
        <dbReference type="ARBA" id="ARBA00023136"/>
    </source>
</evidence>
<reference evidence="11" key="1">
    <citation type="journal article" date="2019" name="Int. J. Syst. Evol. Microbiol.">
        <title>The Global Catalogue of Microorganisms (GCM) 10K type strain sequencing project: providing services to taxonomists for standard genome sequencing and annotation.</title>
        <authorList>
            <consortium name="The Broad Institute Genomics Platform"/>
            <consortium name="The Broad Institute Genome Sequencing Center for Infectious Disease"/>
            <person name="Wu L."/>
            <person name="Ma J."/>
        </authorList>
    </citation>
    <scope>NUCLEOTIDE SEQUENCE [LARGE SCALE GENOMIC DNA]</scope>
    <source>
        <strain evidence="11">CGMCC 4.7357</strain>
    </source>
</reference>
<keyword evidence="6 7" id="KW-0472">Membrane</keyword>
<dbReference type="PANTHER" id="PTHR30353">
    <property type="entry name" value="INNER MEMBRANE PROTEIN DEDA-RELATED"/>
    <property type="match status" value="1"/>
</dbReference>
<dbReference type="RefSeq" id="WP_386452882.1">
    <property type="nucleotide sequence ID" value="NZ_JBHSFH010000018.1"/>
</dbReference>
<comment type="subcellular location">
    <subcellularLocation>
        <location evidence="1 7">Cell membrane</location>
        <topology evidence="1 7">Multi-pass membrane protein</topology>
    </subcellularLocation>
</comment>
<feature type="transmembrane region" description="Helical" evidence="7">
    <location>
        <begin position="140"/>
        <end position="163"/>
    </location>
</feature>
<organism evidence="10 11">
    <name type="scientific">Streptomyces ovatisporus</name>
    <dbReference type="NCBI Taxonomy" id="1128682"/>
    <lineage>
        <taxon>Bacteria</taxon>
        <taxon>Bacillati</taxon>
        <taxon>Actinomycetota</taxon>
        <taxon>Actinomycetes</taxon>
        <taxon>Kitasatosporales</taxon>
        <taxon>Streptomycetaceae</taxon>
        <taxon>Streptomyces</taxon>
    </lineage>
</organism>
<feature type="transmembrane region" description="Helical" evidence="7">
    <location>
        <begin position="54"/>
        <end position="76"/>
    </location>
</feature>
<evidence type="ECO:0000256" key="3">
    <source>
        <dbReference type="ARBA" id="ARBA00022475"/>
    </source>
</evidence>
<evidence type="ECO:0000256" key="4">
    <source>
        <dbReference type="ARBA" id="ARBA00022692"/>
    </source>
</evidence>
<gene>
    <name evidence="10" type="ORF">ACFPA8_26765</name>
</gene>
<keyword evidence="4 7" id="KW-0812">Transmembrane</keyword>
<dbReference type="InterPro" id="IPR032816">
    <property type="entry name" value="VTT_dom"/>
</dbReference>
<name>A0ABV9ACW8_9ACTN</name>
<comment type="similarity">
    <text evidence="2 7">Belongs to the DedA family.</text>
</comment>
<sequence>MQVMTRVDTEELVGMDGGYWIYAVLVLVTVPPMVPNSALLAGAGALAASGGGLSVPLLLCLPLVGATLGDLAVFSLGRRARGPSMTWLSRDPRRLSTMERLSGLLDRYGVPSVIAVRFVPTGRGVGGLTAGVVGFPVRSFLLGAAVAEAIFVSYTVGLGYVGGRLATDGAAPFVIGPAVSLLVAGTVLMLQRKCGRQVDGRALEGVGGQCAGPAEPAPHPGTRRTPGNRAVMRSDSPPRRERPGRRAGHAGQPAPAAGGGRAVLQAQLREPAGP</sequence>
<evidence type="ECO:0000256" key="8">
    <source>
        <dbReference type="SAM" id="MobiDB-lite"/>
    </source>
</evidence>
<keyword evidence="3 7" id="KW-1003">Cell membrane</keyword>
<evidence type="ECO:0000313" key="10">
    <source>
        <dbReference type="EMBL" id="MFC4497737.1"/>
    </source>
</evidence>
<evidence type="ECO:0000259" key="9">
    <source>
        <dbReference type="Pfam" id="PF09335"/>
    </source>
</evidence>
<evidence type="ECO:0000313" key="11">
    <source>
        <dbReference type="Proteomes" id="UP001595997"/>
    </source>
</evidence>
<dbReference type="EMBL" id="JBHSFH010000018">
    <property type="protein sequence ID" value="MFC4497737.1"/>
    <property type="molecule type" value="Genomic_DNA"/>
</dbReference>
<evidence type="ECO:0000256" key="5">
    <source>
        <dbReference type="ARBA" id="ARBA00022989"/>
    </source>
</evidence>